<comment type="caution">
    <text evidence="3">The sequence shown here is derived from an EMBL/GenBank/DDBJ whole genome shotgun (WGS) entry which is preliminary data.</text>
</comment>
<feature type="chain" id="PRO_5023138197" description="Lipoprotein" evidence="2">
    <location>
        <begin position="21"/>
        <end position="258"/>
    </location>
</feature>
<proteinExistence type="predicted"/>
<evidence type="ECO:0000313" key="5">
    <source>
        <dbReference type="Proteomes" id="UP000183760"/>
    </source>
</evidence>
<dbReference type="STRING" id="1334629.MFUL124B02_38500"/>
<dbReference type="PROSITE" id="PS51257">
    <property type="entry name" value="PROKAR_LIPOPROTEIN"/>
    <property type="match status" value="1"/>
</dbReference>
<feature type="compositionally biased region" description="Gly residues" evidence="1">
    <location>
        <begin position="217"/>
        <end position="226"/>
    </location>
</feature>
<dbReference type="EMBL" id="FOIB01000004">
    <property type="protein sequence ID" value="SEU02351.1"/>
    <property type="molecule type" value="Genomic_DNA"/>
</dbReference>
<sequence length="258" mass="26304">MPSLSRLLAALATLSLISLACVSAQKTDSNQQATSTIEELPNEGGETGGEQPAAAAGPQLTEVTAEEGFTVKMPGQPQVQRQKVNIPAGEVSTAAYSLQTAEGVIYSISTADYPEKVVASRPPEAFLNEGRDGLTNQLKGTVSNEQELTLDGYPGKSYTVSSPNGEVRARNYLVGPRLYTMLVLYNPSIGAPGAEDFLGSLGLVNPPPAIPRAGAAGADGGVGDGGTDADAGAVEATAPDAGPTDAGAPAPAKRRRAK</sequence>
<keyword evidence="5" id="KW-1185">Reference proteome</keyword>
<dbReference type="EMBL" id="BJXR01000019">
    <property type="protein sequence ID" value="GEN06957.1"/>
    <property type="molecule type" value="Genomic_DNA"/>
</dbReference>
<dbReference type="Proteomes" id="UP000183760">
    <property type="component" value="Unassembled WGS sequence"/>
</dbReference>
<feature type="region of interest" description="Disordered" evidence="1">
    <location>
        <begin position="210"/>
        <end position="258"/>
    </location>
</feature>
<dbReference type="AlphaFoldDB" id="A0A511SZE7"/>
<gene>
    <name evidence="3" type="ORF">MFU01_19940</name>
    <name evidence="4" type="ORF">SAMN05443572_104419</name>
</gene>
<evidence type="ECO:0000313" key="6">
    <source>
        <dbReference type="Proteomes" id="UP000321514"/>
    </source>
</evidence>
<feature type="region of interest" description="Disordered" evidence="1">
    <location>
        <begin position="28"/>
        <end position="55"/>
    </location>
</feature>
<reference evidence="4 5" key="1">
    <citation type="submission" date="2016-10" db="EMBL/GenBank/DDBJ databases">
        <authorList>
            <person name="Varghese N."/>
            <person name="Submissions S."/>
        </authorList>
    </citation>
    <scope>NUCLEOTIDE SEQUENCE [LARGE SCALE GENOMIC DNA]</scope>
    <source>
        <strain evidence="4 5">DSM 16525</strain>
    </source>
</reference>
<dbReference type="RefSeq" id="WP_046716475.1">
    <property type="nucleotide sequence ID" value="NZ_BJXR01000019.1"/>
</dbReference>
<evidence type="ECO:0000256" key="2">
    <source>
        <dbReference type="SAM" id="SignalP"/>
    </source>
</evidence>
<dbReference type="Proteomes" id="UP000321514">
    <property type="component" value="Unassembled WGS sequence"/>
</dbReference>
<dbReference type="OrthoDB" id="5512885at2"/>
<evidence type="ECO:0008006" key="7">
    <source>
        <dbReference type="Google" id="ProtNLM"/>
    </source>
</evidence>
<name>A0A511SZE7_MYXFU</name>
<keyword evidence="2" id="KW-0732">Signal</keyword>
<evidence type="ECO:0000313" key="4">
    <source>
        <dbReference type="EMBL" id="SEU02351.1"/>
    </source>
</evidence>
<protein>
    <recommendedName>
        <fullName evidence="7">Lipoprotein</fullName>
    </recommendedName>
</protein>
<organism evidence="3 6">
    <name type="scientific">Myxococcus fulvus</name>
    <dbReference type="NCBI Taxonomy" id="33"/>
    <lineage>
        <taxon>Bacteria</taxon>
        <taxon>Pseudomonadati</taxon>
        <taxon>Myxococcota</taxon>
        <taxon>Myxococcia</taxon>
        <taxon>Myxococcales</taxon>
        <taxon>Cystobacterineae</taxon>
        <taxon>Myxococcaceae</taxon>
        <taxon>Myxococcus</taxon>
    </lineage>
</organism>
<accession>A0A511SZE7</accession>
<evidence type="ECO:0000313" key="3">
    <source>
        <dbReference type="EMBL" id="GEN06957.1"/>
    </source>
</evidence>
<feature type="compositionally biased region" description="Polar residues" evidence="1">
    <location>
        <begin position="28"/>
        <end position="37"/>
    </location>
</feature>
<reference evidence="3 6" key="2">
    <citation type="submission" date="2019-07" db="EMBL/GenBank/DDBJ databases">
        <title>Whole genome shotgun sequence of Myxococcus fulvus NBRC 100333.</title>
        <authorList>
            <person name="Hosoyama A."/>
            <person name="Uohara A."/>
            <person name="Ohji S."/>
            <person name="Ichikawa N."/>
        </authorList>
    </citation>
    <scope>NUCLEOTIDE SEQUENCE [LARGE SCALE GENOMIC DNA]</scope>
    <source>
        <strain evidence="3 6">NBRC 100333</strain>
    </source>
</reference>
<evidence type="ECO:0000256" key="1">
    <source>
        <dbReference type="SAM" id="MobiDB-lite"/>
    </source>
</evidence>
<feature type="signal peptide" evidence="2">
    <location>
        <begin position="1"/>
        <end position="20"/>
    </location>
</feature>
<feature type="compositionally biased region" description="Low complexity" evidence="1">
    <location>
        <begin position="228"/>
        <end position="251"/>
    </location>
</feature>